<reference evidence="3 4" key="1">
    <citation type="submission" date="2016-11" db="EMBL/GenBank/DDBJ databases">
        <authorList>
            <person name="Jaros S."/>
            <person name="Januszkiewicz K."/>
            <person name="Wedrychowicz H."/>
        </authorList>
    </citation>
    <scope>NUCLEOTIDE SEQUENCE [LARGE SCALE GENOMIC DNA]</scope>
    <source>
        <strain evidence="3 4">DSM 24787</strain>
    </source>
</reference>
<accession>A0A1N6K3Z4</accession>
<dbReference type="STRING" id="536979.SAMN04488055_4993"/>
<evidence type="ECO:0000256" key="2">
    <source>
        <dbReference type="SAM" id="SignalP"/>
    </source>
</evidence>
<dbReference type="OrthoDB" id="1049190at2"/>
<name>A0A1N6K3Z4_9BACT</name>
<dbReference type="AlphaFoldDB" id="A0A1N6K3Z4"/>
<feature type="chain" id="PRO_5012026102" evidence="2">
    <location>
        <begin position="25"/>
        <end position="304"/>
    </location>
</feature>
<protein>
    <submittedName>
        <fullName evidence="3">Uncharacterized protein</fullName>
    </submittedName>
</protein>
<proteinExistence type="predicted"/>
<dbReference type="Proteomes" id="UP000185003">
    <property type="component" value="Unassembled WGS sequence"/>
</dbReference>
<organism evidence="3 4">
    <name type="scientific">Chitinophaga niabensis</name>
    <dbReference type="NCBI Taxonomy" id="536979"/>
    <lineage>
        <taxon>Bacteria</taxon>
        <taxon>Pseudomonadati</taxon>
        <taxon>Bacteroidota</taxon>
        <taxon>Chitinophagia</taxon>
        <taxon>Chitinophagales</taxon>
        <taxon>Chitinophagaceae</taxon>
        <taxon>Chitinophaga</taxon>
    </lineage>
</organism>
<evidence type="ECO:0000256" key="1">
    <source>
        <dbReference type="SAM" id="Coils"/>
    </source>
</evidence>
<evidence type="ECO:0000313" key="4">
    <source>
        <dbReference type="Proteomes" id="UP000185003"/>
    </source>
</evidence>
<keyword evidence="4" id="KW-1185">Reference proteome</keyword>
<dbReference type="RefSeq" id="WP_074242262.1">
    <property type="nucleotide sequence ID" value="NZ_FSRA01000002.1"/>
</dbReference>
<keyword evidence="2" id="KW-0732">Signal</keyword>
<dbReference type="EMBL" id="FSRA01000002">
    <property type="protein sequence ID" value="SIO51036.1"/>
    <property type="molecule type" value="Genomic_DNA"/>
</dbReference>
<feature type="coiled-coil region" evidence="1">
    <location>
        <begin position="253"/>
        <end position="284"/>
    </location>
</feature>
<sequence>MKIFIKAALLIAFFSQLSSHQAQSQSPSLTLWTIMPEPSGDLTLAQIQKLESKITQIVNNSNEAAIGQTNDLVIYPVITIEESGVVEGGMQNLNITTLELSLFVKQLSTNVVFNTFSKKIKGSGSNKSQAISNAFSQIKVADESYKQFIAATKNKVLNYYAEKCGSMIQQAGTLASKNDYEQSLSILQSIPDAAGNCYQEAQKKSLEVYKKYQTLLCAKNITRAKSAIATNNYEEAQGALAQIDPSSSCYPEVKQLIAQISSKVEKRENQEIELEKQRVNAIKEIAKAYYANRVTVVRYNVLVR</sequence>
<feature type="signal peptide" evidence="2">
    <location>
        <begin position="1"/>
        <end position="24"/>
    </location>
</feature>
<gene>
    <name evidence="3" type="ORF">SAMN04488055_4993</name>
</gene>
<evidence type="ECO:0000313" key="3">
    <source>
        <dbReference type="EMBL" id="SIO51036.1"/>
    </source>
</evidence>
<keyword evidence="1" id="KW-0175">Coiled coil</keyword>